<feature type="signal peptide" evidence="1">
    <location>
        <begin position="1"/>
        <end position="23"/>
    </location>
</feature>
<dbReference type="Gene3D" id="3.40.190.10">
    <property type="entry name" value="Periplasmic binding protein-like II"/>
    <property type="match status" value="2"/>
</dbReference>
<evidence type="ECO:0000313" key="3">
    <source>
        <dbReference type="Proteomes" id="UP000248975"/>
    </source>
</evidence>
<proteinExistence type="predicted"/>
<evidence type="ECO:0000256" key="1">
    <source>
        <dbReference type="SAM" id="SignalP"/>
    </source>
</evidence>
<dbReference type="SUPFAM" id="SSF53850">
    <property type="entry name" value="Periplasmic binding protein-like II"/>
    <property type="match status" value="1"/>
</dbReference>
<keyword evidence="1" id="KW-0732">Signal</keyword>
<dbReference type="PANTHER" id="PTHR42941">
    <property type="entry name" value="SLL1037 PROTEIN"/>
    <property type="match status" value="1"/>
</dbReference>
<accession>A0A2W5SJX3</accession>
<feature type="chain" id="PRO_5015964695" evidence="1">
    <location>
        <begin position="24"/>
        <end position="324"/>
    </location>
</feature>
<sequence>MEGKVRRILATIAALFIGQGAMAQEMPLFTLGAGDVSGGYYSAAWAICDVVNRQQKGAMRCSPDPTSGSVYNIDALRRGELDFAMVQSDLQAEAFTGTGRFLSDGPMPEMRSVLGLYPETMTILVRADLGVTDVRQLAGARVDLGHPSSGRRATITRMFSSLGLSEGDFAEVSELPVGIAVDALCNRAIDATFLIVGHPNEGVVRAIQECDARILPLTPAEIADVIGGGNDLSVAAIPMGAYAEGALEVPSFSVTATLVARTDTPQRMVEAVVADTLAELQPLGRRAPVLAGLDPMLMQSRGLTAPLHPGAETAFARVSTEDAP</sequence>
<dbReference type="Proteomes" id="UP000248975">
    <property type="component" value="Unassembled WGS sequence"/>
</dbReference>
<comment type="caution">
    <text evidence="2">The sequence shown here is derived from an EMBL/GenBank/DDBJ whole genome shotgun (WGS) entry which is preliminary data.</text>
</comment>
<dbReference type="InterPro" id="IPR011852">
    <property type="entry name" value="TRAP_TAXI"/>
</dbReference>
<evidence type="ECO:0000313" key="2">
    <source>
        <dbReference type="EMBL" id="PZQ99625.1"/>
    </source>
</evidence>
<protein>
    <submittedName>
        <fullName evidence="2">C4-dicarboxylate ABC transporter substrate-binding protein</fullName>
    </submittedName>
</protein>
<organism evidence="2 3">
    <name type="scientific">Cereibacter sphaeroides</name>
    <name type="common">Rhodobacter sphaeroides</name>
    <dbReference type="NCBI Taxonomy" id="1063"/>
    <lineage>
        <taxon>Bacteria</taxon>
        <taxon>Pseudomonadati</taxon>
        <taxon>Pseudomonadota</taxon>
        <taxon>Alphaproteobacteria</taxon>
        <taxon>Rhodobacterales</taxon>
        <taxon>Paracoccaceae</taxon>
        <taxon>Cereibacter</taxon>
    </lineage>
</organism>
<dbReference type="PANTHER" id="PTHR42941:SF1">
    <property type="entry name" value="SLL1037 PROTEIN"/>
    <property type="match status" value="1"/>
</dbReference>
<dbReference type="NCBIfam" id="TIGR02122">
    <property type="entry name" value="TRAP_TAXI"/>
    <property type="match status" value="1"/>
</dbReference>
<name>A0A2W5SJX3_CERSP</name>
<dbReference type="EMBL" id="QFQS01000001">
    <property type="protein sequence ID" value="PZQ99625.1"/>
    <property type="molecule type" value="Genomic_DNA"/>
</dbReference>
<reference evidence="2 3" key="1">
    <citation type="submission" date="2017-08" db="EMBL/GenBank/DDBJ databases">
        <title>Infants hospitalized years apart are colonized by the same room-sourced microbial strains.</title>
        <authorList>
            <person name="Brooks B."/>
            <person name="Olm M.R."/>
            <person name="Firek B.A."/>
            <person name="Baker R."/>
            <person name="Thomas B.C."/>
            <person name="Morowitz M.J."/>
            <person name="Banfield J.F."/>
        </authorList>
    </citation>
    <scope>NUCLEOTIDE SEQUENCE [LARGE SCALE GENOMIC DNA]</scope>
    <source>
        <strain evidence="2">S2_003_000_R2_11</strain>
    </source>
</reference>
<gene>
    <name evidence="2" type="ORF">DI533_02895</name>
</gene>
<dbReference type="AlphaFoldDB" id="A0A2W5SJX3"/>
<dbReference type="Pfam" id="PF16868">
    <property type="entry name" value="NMT1_3"/>
    <property type="match status" value="1"/>
</dbReference>